<keyword evidence="1" id="KW-0472">Membrane</keyword>
<feature type="transmembrane region" description="Helical" evidence="1">
    <location>
        <begin position="89"/>
        <end position="114"/>
    </location>
</feature>
<evidence type="ECO:0000313" key="2">
    <source>
        <dbReference type="EMBL" id="MTD16080.1"/>
    </source>
</evidence>
<comment type="caution">
    <text evidence="2">The sequence shown here is derived from an EMBL/GenBank/DDBJ whole genome shotgun (WGS) entry which is preliminary data.</text>
</comment>
<dbReference type="AlphaFoldDB" id="A0A7K1FPT7"/>
<feature type="transmembrane region" description="Helical" evidence="1">
    <location>
        <begin position="6"/>
        <end position="23"/>
    </location>
</feature>
<feature type="transmembrane region" description="Helical" evidence="1">
    <location>
        <begin position="54"/>
        <end position="77"/>
    </location>
</feature>
<feature type="transmembrane region" description="Helical" evidence="1">
    <location>
        <begin position="138"/>
        <end position="159"/>
    </location>
</feature>
<dbReference type="Proteomes" id="UP000460221">
    <property type="component" value="Unassembled WGS sequence"/>
</dbReference>
<feature type="transmembrane region" description="Helical" evidence="1">
    <location>
        <begin position="30"/>
        <end position="48"/>
    </location>
</feature>
<keyword evidence="1" id="KW-1133">Transmembrane helix</keyword>
<dbReference type="EMBL" id="WLYK01000008">
    <property type="protein sequence ID" value="MTD16080.1"/>
    <property type="molecule type" value="Genomic_DNA"/>
</dbReference>
<gene>
    <name evidence="2" type="ORF">GIS00_19260</name>
</gene>
<dbReference type="RefSeq" id="WP_154770054.1">
    <property type="nucleotide sequence ID" value="NZ_WLYK01000008.1"/>
</dbReference>
<organism evidence="2 3">
    <name type="scientific">Nakamurella alba</name>
    <dbReference type="NCBI Taxonomy" id="2665158"/>
    <lineage>
        <taxon>Bacteria</taxon>
        <taxon>Bacillati</taxon>
        <taxon>Actinomycetota</taxon>
        <taxon>Actinomycetes</taxon>
        <taxon>Nakamurellales</taxon>
        <taxon>Nakamurellaceae</taxon>
        <taxon>Nakamurella</taxon>
    </lineage>
</organism>
<name>A0A7K1FPT7_9ACTN</name>
<protein>
    <recommendedName>
        <fullName evidence="4">DUF1453 domain-containing protein</fullName>
    </recommendedName>
</protein>
<reference evidence="2 3" key="1">
    <citation type="submission" date="2019-11" db="EMBL/GenBank/DDBJ databases">
        <authorList>
            <person name="Jiang L.-Q."/>
        </authorList>
    </citation>
    <scope>NUCLEOTIDE SEQUENCE [LARGE SCALE GENOMIC DNA]</scope>
    <source>
        <strain evidence="2 3">YIM 132087</strain>
    </source>
</reference>
<evidence type="ECO:0000313" key="3">
    <source>
        <dbReference type="Proteomes" id="UP000460221"/>
    </source>
</evidence>
<keyword evidence="1" id="KW-0812">Transmembrane</keyword>
<keyword evidence="3" id="KW-1185">Reference proteome</keyword>
<evidence type="ECO:0008006" key="4">
    <source>
        <dbReference type="Google" id="ProtNLM"/>
    </source>
</evidence>
<sequence length="175" mass="18799">MSEFVTSLLISGGIFAMMMLTQFGRRAYKLSHVTRPVIIVGVFAVIYLRDIPLTGAALVVYGAGIAIGAAFAAVAVLTTKLERTGTGFVTVTGLPFLFTWLVAMLLRVGFVWAVDNVDAFRNQVGEFMINTGISVDSFAPFFVLMALTMVLGRVIAVAVRAHRLAPQPVPAMSAR</sequence>
<accession>A0A7K1FPT7</accession>
<proteinExistence type="predicted"/>
<evidence type="ECO:0000256" key="1">
    <source>
        <dbReference type="SAM" id="Phobius"/>
    </source>
</evidence>